<dbReference type="InterPro" id="IPR018673">
    <property type="entry name" value="DUF2141"/>
</dbReference>
<dbReference type="Proteomes" id="UP001597472">
    <property type="component" value="Unassembled WGS sequence"/>
</dbReference>
<protein>
    <submittedName>
        <fullName evidence="1">DUF2141 domain-containing protein</fullName>
    </submittedName>
</protein>
<evidence type="ECO:0000313" key="2">
    <source>
        <dbReference type="Proteomes" id="UP001597472"/>
    </source>
</evidence>
<organism evidence="1 2">
    <name type="scientific">Bizionia sediminis</name>
    <dbReference type="NCBI Taxonomy" id="1737064"/>
    <lineage>
        <taxon>Bacteria</taxon>
        <taxon>Pseudomonadati</taxon>
        <taxon>Bacteroidota</taxon>
        <taxon>Flavobacteriia</taxon>
        <taxon>Flavobacteriales</taxon>
        <taxon>Flavobacteriaceae</taxon>
        <taxon>Bizionia</taxon>
    </lineage>
</organism>
<evidence type="ECO:0000313" key="1">
    <source>
        <dbReference type="EMBL" id="MFD2551694.1"/>
    </source>
</evidence>
<accession>A0ABW5KTJ4</accession>
<keyword evidence="2" id="KW-1185">Reference proteome</keyword>
<proteinExistence type="predicted"/>
<dbReference type="Pfam" id="PF09912">
    <property type="entry name" value="DUF2141"/>
    <property type="match status" value="1"/>
</dbReference>
<name>A0ABW5KTJ4_9FLAO</name>
<gene>
    <name evidence="1" type="ORF">ACFSQP_07695</name>
</gene>
<dbReference type="EMBL" id="JBHULS010000002">
    <property type="protein sequence ID" value="MFD2551694.1"/>
    <property type="molecule type" value="Genomic_DNA"/>
</dbReference>
<comment type="caution">
    <text evidence="1">The sequence shown here is derived from an EMBL/GenBank/DDBJ whole genome shotgun (WGS) entry which is preliminary data.</text>
</comment>
<dbReference type="RefSeq" id="WP_376893060.1">
    <property type="nucleotide sequence ID" value="NZ_JBHULS010000002.1"/>
</dbReference>
<reference evidence="2" key="1">
    <citation type="journal article" date="2019" name="Int. J. Syst. Evol. Microbiol.">
        <title>The Global Catalogue of Microorganisms (GCM) 10K type strain sequencing project: providing services to taxonomists for standard genome sequencing and annotation.</title>
        <authorList>
            <consortium name="The Broad Institute Genomics Platform"/>
            <consortium name="The Broad Institute Genome Sequencing Center for Infectious Disease"/>
            <person name="Wu L."/>
            <person name="Ma J."/>
        </authorList>
    </citation>
    <scope>NUCLEOTIDE SEQUENCE [LARGE SCALE GENOMIC DNA]</scope>
    <source>
        <strain evidence="2">KCTC 42587</strain>
    </source>
</reference>
<sequence length="138" mass="15923">MNSFLLYICLVFAFITPTNPKLTLTVNNIKPIQGHIVIAVFNTETNFLKEEGRIKKYTMPVTKNTQELVITDLPYGEFAISIYHDENSDGEFNRNYLGIPKEPYGFSNNVKPRFSAPKYKDCKFLFNENKTLTINMIN</sequence>